<reference evidence="2 3" key="1">
    <citation type="submission" date="2024-05" db="EMBL/GenBank/DDBJ databases">
        <title>A high-quality chromosomal-level genome assembly of Topmouth culter (Culter alburnus).</title>
        <authorList>
            <person name="Zhao H."/>
        </authorList>
    </citation>
    <scope>NUCLEOTIDE SEQUENCE [LARGE SCALE GENOMIC DNA]</scope>
    <source>
        <strain evidence="2">CATC2023</strain>
        <tissue evidence="2">Muscle</tissue>
    </source>
</reference>
<dbReference type="Gene3D" id="3.10.100.10">
    <property type="entry name" value="Mannose-Binding Protein A, subunit A"/>
    <property type="match status" value="1"/>
</dbReference>
<dbReference type="PANTHER" id="PTHR46534">
    <property type="entry name" value="IGGFC_BINDING DOMAIN-CONTAINING PROTEIN"/>
    <property type="match status" value="1"/>
</dbReference>
<evidence type="ECO:0000313" key="3">
    <source>
        <dbReference type="Proteomes" id="UP001479290"/>
    </source>
</evidence>
<dbReference type="Pfam" id="PF00059">
    <property type="entry name" value="Lectin_C"/>
    <property type="match status" value="1"/>
</dbReference>
<keyword evidence="3" id="KW-1185">Reference proteome</keyword>
<evidence type="ECO:0000259" key="1">
    <source>
        <dbReference type="PROSITE" id="PS50041"/>
    </source>
</evidence>
<dbReference type="Pfam" id="PF17517">
    <property type="entry name" value="IgGFc_binding"/>
    <property type="match status" value="1"/>
</dbReference>
<feature type="domain" description="C-type lectin" evidence="1">
    <location>
        <begin position="425"/>
        <end position="541"/>
    </location>
</feature>
<sequence>MLVVLLITSMFCQGLTLVSYGDNFITAFPENLGFFYPSSLGNILKVTALHDNTNFTVFYKNTQKVIQIRRSGQTMIVYFPESAEVYQLGSSNASVRITSDKHITVVSVSKRETSVQTNVVQPTVNLGTNYMIPMLDYPEYLASFNLPSLVSTTMRYSSFKLLIINAVDSQNSITVVKQTSTDVQEETFNIDSYQLVQLQTNGSILRVKSSKEVAVILTHPCVETADCNCNMVMNQILPTKFQGRSFIIPSIFNVAETRLLVLSENSSSLFHDGNQIQATSSALLPFSNLETSQLVNSSGRVSLRLVSLGLIVELIPDTMFFACYLLQFNSANGKAVVIAETDSKDDVRTHKGLLSASEWTAIAGTKFSSTVVTIPDLRATVWHPTSKIAVYMLEYMSEKVVFGGPAIPINEKPDLHGCMLVPGAFSVGRDPLNWMESREYCMNNGNQLACPVSKAVLQDMADNLTTEDGHGWIGLRRSLLTTEWYWQDEHEPPTNVSYVHWDDGHPLDPLKGLCTSVSLDSKNDFKWHSAHCCDKKKPVCYKRPAYLNPL</sequence>
<dbReference type="PROSITE" id="PS50041">
    <property type="entry name" value="C_TYPE_LECTIN_2"/>
    <property type="match status" value="1"/>
</dbReference>
<dbReference type="SMART" id="SM00034">
    <property type="entry name" value="CLECT"/>
    <property type="match status" value="1"/>
</dbReference>
<dbReference type="InterPro" id="IPR001304">
    <property type="entry name" value="C-type_lectin-like"/>
</dbReference>
<dbReference type="PANTHER" id="PTHR46534:SF1">
    <property type="entry name" value="IGGFC-BINDING PROTEIN N-TERMINAL DOMAIN-CONTAINING PROTEIN"/>
    <property type="match status" value="1"/>
</dbReference>
<protein>
    <recommendedName>
        <fullName evidence="1">C-type lectin domain-containing protein</fullName>
    </recommendedName>
</protein>
<dbReference type="AlphaFoldDB" id="A0AAW1ZK69"/>
<dbReference type="InterPro" id="IPR016186">
    <property type="entry name" value="C-type_lectin-like/link_sf"/>
</dbReference>
<dbReference type="InterPro" id="IPR016187">
    <property type="entry name" value="CTDL_fold"/>
</dbReference>
<gene>
    <name evidence="2" type="ORF">ABG768_009088</name>
</gene>
<dbReference type="EMBL" id="JAWDJR010000016">
    <property type="protein sequence ID" value="KAK9961293.1"/>
    <property type="molecule type" value="Genomic_DNA"/>
</dbReference>
<proteinExistence type="predicted"/>
<dbReference type="SUPFAM" id="SSF56436">
    <property type="entry name" value="C-type lectin-like"/>
    <property type="match status" value="1"/>
</dbReference>
<dbReference type="CDD" id="cd00037">
    <property type="entry name" value="CLECT"/>
    <property type="match status" value="1"/>
</dbReference>
<organism evidence="2 3">
    <name type="scientific">Culter alburnus</name>
    <name type="common">Topmouth culter</name>
    <dbReference type="NCBI Taxonomy" id="194366"/>
    <lineage>
        <taxon>Eukaryota</taxon>
        <taxon>Metazoa</taxon>
        <taxon>Chordata</taxon>
        <taxon>Craniata</taxon>
        <taxon>Vertebrata</taxon>
        <taxon>Euteleostomi</taxon>
        <taxon>Actinopterygii</taxon>
        <taxon>Neopterygii</taxon>
        <taxon>Teleostei</taxon>
        <taxon>Ostariophysi</taxon>
        <taxon>Cypriniformes</taxon>
        <taxon>Xenocyprididae</taxon>
        <taxon>Xenocypridinae</taxon>
        <taxon>Culter</taxon>
    </lineage>
</organism>
<evidence type="ECO:0000313" key="2">
    <source>
        <dbReference type="EMBL" id="KAK9961293.1"/>
    </source>
</evidence>
<name>A0AAW1ZK69_CULAL</name>
<accession>A0AAW1ZK69</accession>
<dbReference type="InterPro" id="IPR035234">
    <property type="entry name" value="IgGFc-bd_N"/>
</dbReference>
<comment type="caution">
    <text evidence="2">The sequence shown here is derived from an EMBL/GenBank/DDBJ whole genome shotgun (WGS) entry which is preliminary data.</text>
</comment>
<dbReference type="Proteomes" id="UP001479290">
    <property type="component" value="Unassembled WGS sequence"/>
</dbReference>